<dbReference type="Proteomes" id="UP000235589">
    <property type="component" value="Chromosome"/>
</dbReference>
<keyword evidence="1" id="KW-0732">Signal</keyword>
<dbReference type="InterPro" id="IPR053139">
    <property type="entry name" value="Surface_bspA-like"/>
</dbReference>
<feature type="signal peptide" evidence="1">
    <location>
        <begin position="1"/>
        <end position="24"/>
    </location>
</feature>
<dbReference type="Gene3D" id="3.30.457.10">
    <property type="entry name" value="Copper amine oxidase-like, N-terminal domain"/>
    <property type="match status" value="1"/>
</dbReference>
<sequence length="450" mass="48994">MKKIMAVCLSLILCFSVIPVSIFAAETSGVFSSGVSWEYDSGSQTLSISGNGDIDDFKDLVSIPWKSYSKEIKNINISEGVTGIGDYALSWCENVTSIVLPSTVARIGVDAFGWCSNLKNITLSDNLKTIDSEAFAWCKSLETIEIPANVNDIDSKAFLWCYSLESITVNSSNNKYKSFDGVLFDTEENSLVSYPPGKGNAEYTVPENIAEIEESAFMDNKILTGITIGNIKEIGDKAFFGCEKLYDINILGVEEVGELAFYRCSSMVKIILPENTRAVGKNAFKNCTNLELAAFYGNDTKFDKDVFEGASQAAIAGNEHSSVMKYANNNEIPFYQIVNVIYGGNNVNFDPMAFVVNNSTTLVPMRAVFEMLGADVDWDETSSTAIASKDGITISIQIGSSILYRNGEAITLSEAGRLTADKTYVPLRAVSEAFGNDVQWDGETAAVIIN</sequence>
<organism evidence="3 4">
    <name type="scientific">Monoglobus pectinilyticus</name>
    <dbReference type="NCBI Taxonomy" id="1981510"/>
    <lineage>
        <taxon>Bacteria</taxon>
        <taxon>Bacillati</taxon>
        <taxon>Bacillota</taxon>
        <taxon>Clostridia</taxon>
        <taxon>Monoglobales</taxon>
        <taxon>Monoglobaceae</taxon>
        <taxon>Monoglobus</taxon>
    </lineage>
</organism>
<evidence type="ECO:0000313" key="4">
    <source>
        <dbReference type="Proteomes" id="UP000235589"/>
    </source>
</evidence>
<evidence type="ECO:0000313" key="3">
    <source>
        <dbReference type="EMBL" id="AUO18866.1"/>
    </source>
</evidence>
<dbReference type="InterPro" id="IPR026906">
    <property type="entry name" value="LRR_5"/>
</dbReference>
<accession>A0A2K9P0Q1</accession>
<dbReference type="AlphaFoldDB" id="A0A2K9P0Q1"/>
<protein>
    <submittedName>
        <fullName evidence="3">Cell surface protein</fullName>
    </submittedName>
</protein>
<dbReference type="InterPro" id="IPR012854">
    <property type="entry name" value="Cu_amine_oxidase-like_N"/>
</dbReference>
<dbReference type="KEGG" id="mpec:B9O19_00683"/>
<name>A0A2K9P0Q1_9FIRM</name>
<feature type="domain" description="Copper amine oxidase-like N-terminal" evidence="2">
    <location>
        <begin position="344"/>
        <end position="449"/>
    </location>
</feature>
<dbReference type="OrthoDB" id="2220137at2"/>
<dbReference type="RefSeq" id="WP_102365119.1">
    <property type="nucleotide sequence ID" value="NZ_CP020991.1"/>
</dbReference>
<dbReference type="InterPro" id="IPR032675">
    <property type="entry name" value="LRR_dom_sf"/>
</dbReference>
<proteinExistence type="predicted"/>
<feature type="chain" id="PRO_5014901431" evidence="1">
    <location>
        <begin position="25"/>
        <end position="450"/>
    </location>
</feature>
<gene>
    <name evidence="3" type="ORF">B9O19_00683</name>
</gene>
<dbReference type="PANTHER" id="PTHR45661:SF3">
    <property type="entry name" value="IG-LIKE DOMAIN-CONTAINING PROTEIN"/>
    <property type="match status" value="1"/>
</dbReference>
<dbReference type="Gene3D" id="3.80.10.10">
    <property type="entry name" value="Ribonuclease Inhibitor"/>
    <property type="match status" value="1"/>
</dbReference>
<reference evidence="3 4" key="1">
    <citation type="submission" date="2017-04" db="EMBL/GenBank/DDBJ databases">
        <title>Monoglobus pectinilyticus 14 draft genome.</title>
        <authorList>
            <person name="Kim C."/>
            <person name="Rosendale D.I."/>
            <person name="Kelly W.J."/>
            <person name="Tannock G.W."/>
            <person name="Patchett M.L."/>
            <person name="Jordens J.Z."/>
        </authorList>
    </citation>
    <scope>NUCLEOTIDE SEQUENCE [LARGE SCALE GENOMIC DNA]</scope>
    <source>
        <strain evidence="3 4">14</strain>
    </source>
</reference>
<evidence type="ECO:0000259" key="2">
    <source>
        <dbReference type="Pfam" id="PF07833"/>
    </source>
</evidence>
<keyword evidence="4" id="KW-1185">Reference proteome</keyword>
<dbReference type="SUPFAM" id="SSF55383">
    <property type="entry name" value="Copper amine oxidase, domain N"/>
    <property type="match status" value="1"/>
</dbReference>
<dbReference type="EMBL" id="CP020991">
    <property type="protein sequence ID" value="AUO18866.1"/>
    <property type="molecule type" value="Genomic_DNA"/>
</dbReference>
<dbReference type="InterPro" id="IPR036582">
    <property type="entry name" value="Mao_N_sf"/>
</dbReference>
<dbReference type="GeneID" id="98062109"/>
<evidence type="ECO:0000256" key="1">
    <source>
        <dbReference type="SAM" id="SignalP"/>
    </source>
</evidence>
<dbReference type="PANTHER" id="PTHR45661">
    <property type="entry name" value="SURFACE ANTIGEN"/>
    <property type="match status" value="1"/>
</dbReference>
<dbReference type="Pfam" id="PF13306">
    <property type="entry name" value="LRR_5"/>
    <property type="match status" value="2"/>
</dbReference>
<dbReference type="SUPFAM" id="SSF52058">
    <property type="entry name" value="L domain-like"/>
    <property type="match status" value="1"/>
</dbReference>
<dbReference type="Pfam" id="PF07833">
    <property type="entry name" value="Cu_amine_oxidN1"/>
    <property type="match status" value="1"/>
</dbReference>